<gene>
    <name evidence="1" type="ORF">ABID19_006110</name>
</gene>
<dbReference type="EMBL" id="JBEPMC010000015">
    <property type="protein sequence ID" value="MET3583048.1"/>
    <property type="molecule type" value="Genomic_DNA"/>
</dbReference>
<dbReference type="RefSeq" id="WP_354494221.1">
    <property type="nucleotide sequence ID" value="NZ_JBEPMC010000015.1"/>
</dbReference>
<dbReference type="PIRSF" id="PIRSF015736">
    <property type="entry name" value="MI"/>
    <property type="match status" value="1"/>
</dbReference>
<dbReference type="InterPro" id="IPR026286">
    <property type="entry name" value="MaiA/AMDase"/>
</dbReference>
<dbReference type="Pfam" id="PF17645">
    <property type="entry name" value="Amdase"/>
    <property type="match status" value="1"/>
</dbReference>
<dbReference type="PANTHER" id="PTHR40267">
    <property type="entry name" value="BLR3294 PROTEIN"/>
    <property type="match status" value="1"/>
</dbReference>
<organism evidence="1 2">
    <name type="scientific">Mesorhizobium robiniae</name>
    <dbReference type="NCBI Taxonomy" id="559315"/>
    <lineage>
        <taxon>Bacteria</taxon>
        <taxon>Pseudomonadati</taxon>
        <taxon>Pseudomonadota</taxon>
        <taxon>Alphaproteobacteria</taxon>
        <taxon>Hyphomicrobiales</taxon>
        <taxon>Phyllobacteriaceae</taxon>
        <taxon>Mesorhizobium</taxon>
    </lineage>
</organism>
<evidence type="ECO:0000313" key="2">
    <source>
        <dbReference type="Proteomes" id="UP001549204"/>
    </source>
</evidence>
<comment type="caution">
    <text evidence="1">The sequence shown here is derived from an EMBL/GenBank/DDBJ whole genome shotgun (WGS) entry which is preliminary data.</text>
</comment>
<dbReference type="PANTHER" id="PTHR40267:SF1">
    <property type="entry name" value="BLR3294 PROTEIN"/>
    <property type="match status" value="1"/>
</dbReference>
<dbReference type="EC" id="5.2.1.1" evidence="1"/>
<keyword evidence="1" id="KW-0413">Isomerase</keyword>
<protein>
    <submittedName>
        <fullName evidence="1">Maleate isomerase</fullName>
        <ecNumber evidence="1">5.2.1.1</ecNumber>
    </submittedName>
</protein>
<dbReference type="GO" id="GO:0050076">
    <property type="term" value="F:maleate isomerase activity"/>
    <property type="evidence" value="ECO:0007669"/>
    <property type="project" value="UniProtKB-EC"/>
</dbReference>
<keyword evidence="2" id="KW-1185">Reference proteome</keyword>
<accession>A0ABV2GXN3</accession>
<proteinExistence type="predicted"/>
<sequence length="261" mass="28816">MALPAGSRLQPLCHIPGHFMKIRRIGVIYPSNGVYEAEFEKFAPDDVTLHFTRWRWPHPEWFRPNWPDRMASLADDPGITTCATLFEAINPMVVTFGCTSASFAGGAGADVAVLENIRRGTNALASTTSTAYLAACAVLRVERVAIASVYRKEVTQRFVEFLAGGGVKTTSHQSVGWERQPDDDHRLTTEDVCRLAGECDHPDAQAILIPETNILTTQAIPMIEDRLGKPVLTAIQVTVWHAARLAESIHREGIGRIWSAR</sequence>
<name>A0ABV2GXN3_9HYPH</name>
<reference evidence="1 2" key="1">
    <citation type="submission" date="2024-06" db="EMBL/GenBank/DDBJ databases">
        <title>Genomic Encyclopedia of Type Strains, Phase IV (KMG-IV): sequencing the most valuable type-strain genomes for metagenomic binning, comparative biology and taxonomic classification.</title>
        <authorList>
            <person name="Goeker M."/>
        </authorList>
    </citation>
    <scope>NUCLEOTIDE SEQUENCE [LARGE SCALE GENOMIC DNA]</scope>
    <source>
        <strain evidence="1 2">DSM 100022</strain>
    </source>
</reference>
<dbReference type="Proteomes" id="UP001549204">
    <property type="component" value="Unassembled WGS sequence"/>
</dbReference>
<evidence type="ECO:0000313" key="1">
    <source>
        <dbReference type="EMBL" id="MET3583048.1"/>
    </source>
</evidence>
<dbReference type="InterPro" id="IPR053714">
    <property type="entry name" value="Iso_Racemase_Enz_sf"/>
</dbReference>
<dbReference type="Gene3D" id="3.40.50.12500">
    <property type="match status" value="1"/>
</dbReference>